<evidence type="ECO:0000313" key="1">
    <source>
        <dbReference type="EMBL" id="EWM21640.1"/>
    </source>
</evidence>
<name>W7T3U9_9STRA</name>
<organism evidence="1 2">
    <name type="scientific">Nannochloropsis gaditana</name>
    <dbReference type="NCBI Taxonomy" id="72520"/>
    <lineage>
        <taxon>Eukaryota</taxon>
        <taxon>Sar</taxon>
        <taxon>Stramenopiles</taxon>
        <taxon>Ochrophyta</taxon>
        <taxon>Eustigmatophyceae</taxon>
        <taxon>Eustigmatales</taxon>
        <taxon>Monodopsidaceae</taxon>
        <taxon>Nannochloropsis</taxon>
    </lineage>
</organism>
<gene>
    <name evidence="1" type="ORF">Naga_100012g10</name>
</gene>
<dbReference type="EMBL" id="AZIL01002442">
    <property type="protein sequence ID" value="EWM21640.1"/>
    <property type="molecule type" value="Genomic_DNA"/>
</dbReference>
<dbReference type="AlphaFoldDB" id="W7T3U9"/>
<reference evidence="1 2" key="1">
    <citation type="journal article" date="2014" name="Mol. Plant">
        <title>Chromosome Scale Genome Assembly and Transcriptome Profiling of Nannochloropsis gaditana in Nitrogen Depletion.</title>
        <authorList>
            <person name="Corteggiani Carpinelli E."/>
            <person name="Telatin A."/>
            <person name="Vitulo N."/>
            <person name="Forcato C."/>
            <person name="D'Angelo M."/>
            <person name="Schiavon R."/>
            <person name="Vezzi A."/>
            <person name="Giacometti G.M."/>
            <person name="Morosinotto T."/>
            <person name="Valle G."/>
        </authorList>
    </citation>
    <scope>NUCLEOTIDE SEQUENCE [LARGE SCALE GENOMIC DNA]</scope>
    <source>
        <strain evidence="1 2">B-31</strain>
    </source>
</reference>
<dbReference type="OrthoDB" id="10290227at2759"/>
<evidence type="ECO:0000313" key="2">
    <source>
        <dbReference type="Proteomes" id="UP000019335"/>
    </source>
</evidence>
<protein>
    <submittedName>
        <fullName evidence="1">Uncharacterized protein</fullName>
    </submittedName>
</protein>
<comment type="caution">
    <text evidence="1">The sequence shown here is derived from an EMBL/GenBank/DDBJ whole genome shotgun (WGS) entry which is preliminary data.</text>
</comment>
<proteinExistence type="predicted"/>
<keyword evidence="2" id="KW-1185">Reference proteome</keyword>
<sequence length="140" mass="14423">MNSVRQLASVTQTAARPVARRHVRNLSTSASPSGTGVPAGTFAGKCRCWPNPPCHHHATGACGYSQFECDGGAGGGCSPAQYHQAAASGSSSIQTSTSQILAGASQAVGRQCQTLLNGMLFDTDRAAAMTGKDRSFSYSR</sequence>
<accession>W7T3U9</accession>
<dbReference type="Proteomes" id="UP000019335">
    <property type="component" value="Unassembled WGS sequence"/>
</dbReference>